<protein>
    <submittedName>
        <fullName evidence="1">Uncharacterized protein</fullName>
    </submittedName>
</protein>
<organism evidence="1 2">
    <name type="scientific">Spodoptera exigua</name>
    <name type="common">Beet armyworm</name>
    <name type="synonym">Noctua fulgens</name>
    <dbReference type="NCBI Taxonomy" id="7107"/>
    <lineage>
        <taxon>Eukaryota</taxon>
        <taxon>Metazoa</taxon>
        <taxon>Ecdysozoa</taxon>
        <taxon>Arthropoda</taxon>
        <taxon>Hexapoda</taxon>
        <taxon>Insecta</taxon>
        <taxon>Pterygota</taxon>
        <taxon>Neoptera</taxon>
        <taxon>Endopterygota</taxon>
        <taxon>Lepidoptera</taxon>
        <taxon>Glossata</taxon>
        <taxon>Ditrysia</taxon>
        <taxon>Noctuoidea</taxon>
        <taxon>Noctuidae</taxon>
        <taxon>Amphipyrinae</taxon>
        <taxon>Spodoptera</taxon>
    </lineage>
</organism>
<proteinExistence type="predicted"/>
<evidence type="ECO:0000313" key="1">
    <source>
        <dbReference type="EMBL" id="KAF9412914.1"/>
    </source>
</evidence>
<gene>
    <name evidence="1" type="ORF">HW555_008693</name>
</gene>
<dbReference type="Proteomes" id="UP000648187">
    <property type="component" value="Unassembled WGS sequence"/>
</dbReference>
<reference evidence="1" key="1">
    <citation type="submission" date="2020-08" db="EMBL/GenBank/DDBJ databases">
        <title>Spodoptera exigua strain:BAW_Kor-Di-RS1 Genome sequencing and assembly.</title>
        <authorList>
            <person name="Kim J."/>
            <person name="Nam H.Y."/>
            <person name="Kwon M."/>
            <person name="Choi J.H."/>
            <person name="Cho S.R."/>
            <person name="Kim G.-H."/>
        </authorList>
    </citation>
    <scope>NUCLEOTIDE SEQUENCE</scope>
    <source>
        <strain evidence="1">BAW_Kor-Di-RS1</strain>
        <tissue evidence="1">Whole-body</tissue>
    </source>
</reference>
<name>A0A835GDT0_SPOEX</name>
<sequence>MIRVDVACDDVTDVDVPSILVRDISAAASHTQTRQKPEIFDDIQRLLAIKTDLFVCRVLTGCAGSVRAHYAAILAFHPIPISIEEGARNSCERETQHFPNKGYFFKQFNCKRTPKRTVYVTEAGIHVLCTIVSPIKQ</sequence>
<comment type="caution">
    <text evidence="1">The sequence shown here is derived from an EMBL/GenBank/DDBJ whole genome shotgun (WGS) entry which is preliminary data.</text>
</comment>
<dbReference type="AlphaFoldDB" id="A0A835GDT0"/>
<evidence type="ECO:0000313" key="2">
    <source>
        <dbReference type="Proteomes" id="UP000648187"/>
    </source>
</evidence>
<keyword evidence="2" id="KW-1185">Reference proteome</keyword>
<accession>A0A835GDT0</accession>
<dbReference type="EMBL" id="JACKWZ010000174">
    <property type="protein sequence ID" value="KAF9412914.1"/>
    <property type="molecule type" value="Genomic_DNA"/>
</dbReference>